<organism evidence="2 5">
    <name type="scientific">Streptomyces acidiscabies</name>
    <dbReference type="NCBI Taxonomy" id="42234"/>
    <lineage>
        <taxon>Bacteria</taxon>
        <taxon>Bacillati</taxon>
        <taxon>Actinomycetota</taxon>
        <taxon>Actinomycetes</taxon>
        <taxon>Kitasatosporales</taxon>
        <taxon>Streptomycetaceae</taxon>
        <taxon>Streptomyces</taxon>
    </lineage>
</organism>
<dbReference type="EMBL" id="JARAWC010000120">
    <property type="protein sequence ID" value="MDX2967424.1"/>
    <property type="molecule type" value="Genomic_DNA"/>
</dbReference>
<dbReference type="GeneID" id="69804683"/>
<feature type="region of interest" description="Disordered" evidence="1">
    <location>
        <begin position="1"/>
        <end position="28"/>
    </location>
</feature>
<dbReference type="AlphaFoldDB" id="A0AAP6BMB2"/>
<evidence type="ECO:0000313" key="4">
    <source>
        <dbReference type="Proteomes" id="UP001272987"/>
    </source>
</evidence>
<evidence type="ECO:0000313" key="5">
    <source>
        <dbReference type="Proteomes" id="UP001282288"/>
    </source>
</evidence>
<evidence type="ECO:0000313" key="3">
    <source>
        <dbReference type="EMBL" id="MDX3019980.1"/>
    </source>
</evidence>
<comment type="caution">
    <text evidence="2">The sequence shown here is derived from an EMBL/GenBank/DDBJ whole genome shotgun (WGS) entry which is preliminary data.</text>
</comment>
<keyword evidence="4" id="KW-1185">Reference proteome</keyword>
<sequence length="53" mass="5990">MFDAQDEPEGPRLRAADQPNRAQRKNSWRQDAIFELEDLADLYGVDVSGVQLG</sequence>
<protein>
    <submittedName>
        <fullName evidence="2">Uncharacterized protein</fullName>
    </submittedName>
</protein>
<dbReference type="EMBL" id="JARAWP010000010">
    <property type="protein sequence ID" value="MDX3019980.1"/>
    <property type="molecule type" value="Genomic_DNA"/>
</dbReference>
<gene>
    <name evidence="2" type="ORF">PV399_48220</name>
    <name evidence="3" type="ORF">PV666_19125</name>
</gene>
<evidence type="ECO:0000256" key="1">
    <source>
        <dbReference type="SAM" id="MobiDB-lite"/>
    </source>
</evidence>
<reference evidence="2 4" key="1">
    <citation type="journal article" date="2023" name="Microb. Genom.">
        <title>Mesoterricola silvestris gen. nov., sp. nov., Mesoterricola sediminis sp. nov., Geothrix oryzae sp. nov., Geothrix edaphica sp. nov., Geothrix rubra sp. nov., and Geothrix limicola sp. nov., six novel members of Acidobacteriota isolated from soils.</title>
        <authorList>
            <person name="Weisberg A.J."/>
            <person name="Pearce E."/>
            <person name="Kramer C.G."/>
            <person name="Chang J.H."/>
            <person name="Clarke C.R."/>
        </authorList>
    </citation>
    <scope>NUCLEOTIDE SEQUENCE</scope>
    <source>
        <strain evidence="3 4">NB05-1H</strain>
        <strain evidence="2">NRRL_B-16521</strain>
    </source>
</reference>
<dbReference type="RefSeq" id="WP_010360183.1">
    <property type="nucleotide sequence ID" value="NZ_BCMK01000043.1"/>
</dbReference>
<evidence type="ECO:0000313" key="2">
    <source>
        <dbReference type="EMBL" id="MDX2967424.1"/>
    </source>
</evidence>
<dbReference type="Proteomes" id="UP001272987">
    <property type="component" value="Unassembled WGS sequence"/>
</dbReference>
<proteinExistence type="predicted"/>
<dbReference type="Proteomes" id="UP001282288">
    <property type="component" value="Unassembled WGS sequence"/>
</dbReference>
<accession>A0AAP6BMB2</accession>
<name>A0AAP6BMB2_9ACTN</name>